<protein>
    <submittedName>
        <fullName evidence="2">PIN domain nuclease of toxin-antitoxin system</fullName>
    </submittedName>
</protein>
<evidence type="ECO:0000259" key="1">
    <source>
        <dbReference type="Pfam" id="PF01850"/>
    </source>
</evidence>
<dbReference type="AlphaFoldDB" id="A0A841K047"/>
<dbReference type="SUPFAM" id="SSF88723">
    <property type="entry name" value="PIN domain-like"/>
    <property type="match status" value="1"/>
</dbReference>
<comment type="caution">
    <text evidence="2">The sequence shown here is derived from an EMBL/GenBank/DDBJ whole genome shotgun (WGS) entry which is preliminary data.</text>
</comment>
<dbReference type="Gene3D" id="3.40.50.1010">
    <property type="entry name" value="5'-nuclease"/>
    <property type="match status" value="1"/>
</dbReference>
<dbReference type="InterPro" id="IPR002716">
    <property type="entry name" value="PIN_dom"/>
</dbReference>
<name>A0A841K047_9BACT</name>
<accession>A0A841K047</accession>
<keyword evidence="3" id="KW-1185">Reference proteome</keyword>
<sequence length="130" mass="13953">MSKFVLDASTLLAFVKEEPGVDTMPAESEIISFSVISSVNLAEAHSKLVMKGIPANDAWEAIMAPIGEVADFNPHHAKRAGGLILQTRHLGLSLGDRACLALAIELGVPVYTADRVWSQLDLGIPIHVIR</sequence>
<feature type="domain" description="PIN" evidence="1">
    <location>
        <begin position="5"/>
        <end position="121"/>
    </location>
</feature>
<gene>
    <name evidence="2" type="ORF">HNQ77_004917</name>
</gene>
<proteinExistence type="predicted"/>
<reference evidence="2 3" key="1">
    <citation type="submission" date="2020-08" db="EMBL/GenBank/DDBJ databases">
        <title>Genomic Encyclopedia of Type Strains, Phase IV (KMG-IV): sequencing the most valuable type-strain genomes for metagenomic binning, comparative biology and taxonomic classification.</title>
        <authorList>
            <person name="Goeker M."/>
        </authorList>
    </citation>
    <scope>NUCLEOTIDE SEQUENCE [LARGE SCALE GENOMIC DNA]</scope>
    <source>
        <strain evidence="2 3">DSM 103733</strain>
    </source>
</reference>
<dbReference type="InterPro" id="IPR029060">
    <property type="entry name" value="PIN-like_dom_sf"/>
</dbReference>
<dbReference type="RefSeq" id="WP_050061215.1">
    <property type="nucleotide sequence ID" value="NZ_JACHEK010000011.1"/>
</dbReference>
<dbReference type="CDD" id="cd18682">
    <property type="entry name" value="PIN_VapC-like"/>
    <property type="match status" value="1"/>
</dbReference>
<dbReference type="Pfam" id="PF01850">
    <property type="entry name" value="PIN"/>
    <property type="match status" value="1"/>
</dbReference>
<evidence type="ECO:0000313" key="2">
    <source>
        <dbReference type="EMBL" id="MBB6146936.1"/>
    </source>
</evidence>
<dbReference type="Proteomes" id="UP000538666">
    <property type="component" value="Unassembled WGS sequence"/>
</dbReference>
<dbReference type="EMBL" id="JACHEK010000011">
    <property type="protein sequence ID" value="MBB6146936.1"/>
    <property type="molecule type" value="Genomic_DNA"/>
</dbReference>
<organism evidence="2 3">
    <name type="scientific">Silvibacterium bohemicum</name>
    <dbReference type="NCBI Taxonomy" id="1577686"/>
    <lineage>
        <taxon>Bacteria</taxon>
        <taxon>Pseudomonadati</taxon>
        <taxon>Acidobacteriota</taxon>
        <taxon>Terriglobia</taxon>
        <taxon>Terriglobales</taxon>
        <taxon>Acidobacteriaceae</taxon>
        <taxon>Silvibacterium</taxon>
    </lineage>
</organism>
<evidence type="ECO:0000313" key="3">
    <source>
        <dbReference type="Proteomes" id="UP000538666"/>
    </source>
</evidence>